<proteinExistence type="predicted"/>
<comment type="caution">
    <text evidence="2">The sequence shown here is derived from an EMBL/GenBank/DDBJ whole genome shotgun (WGS) entry which is preliminary data.</text>
</comment>
<protein>
    <recommendedName>
        <fullName evidence="4">Knottin scorpion toxin-like domain-containing protein</fullName>
    </recommendedName>
</protein>
<feature type="signal peptide" evidence="1">
    <location>
        <begin position="1"/>
        <end position="25"/>
    </location>
</feature>
<dbReference type="AlphaFoldDB" id="A0A921R1D6"/>
<name>A0A921R1D6_SORBI</name>
<dbReference type="Proteomes" id="UP000807115">
    <property type="component" value="Chromosome 4"/>
</dbReference>
<gene>
    <name evidence="2" type="ORF">BDA96_04G062000</name>
</gene>
<keyword evidence="1" id="KW-0732">Signal</keyword>
<feature type="chain" id="PRO_5037609436" description="Knottin scorpion toxin-like domain-containing protein" evidence="1">
    <location>
        <begin position="26"/>
        <end position="120"/>
    </location>
</feature>
<accession>A0A921R1D6</accession>
<sequence>MASGTSAAALLLLLLLFAGAGGARADDGAIEFSPPGARRAVPAAVPGDGVVRAAEKANCPLIRVPDLVDACRSAPGLPACAAQCVVYHYRGGYCDMLPNGRPGNCYCTNCLAAATTATLA</sequence>
<evidence type="ECO:0000313" key="2">
    <source>
        <dbReference type="EMBL" id="KAG0531902.1"/>
    </source>
</evidence>
<evidence type="ECO:0008006" key="4">
    <source>
        <dbReference type="Google" id="ProtNLM"/>
    </source>
</evidence>
<evidence type="ECO:0000313" key="3">
    <source>
        <dbReference type="Proteomes" id="UP000807115"/>
    </source>
</evidence>
<organism evidence="2 3">
    <name type="scientific">Sorghum bicolor</name>
    <name type="common">Sorghum</name>
    <name type="synonym">Sorghum vulgare</name>
    <dbReference type="NCBI Taxonomy" id="4558"/>
    <lineage>
        <taxon>Eukaryota</taxon>
        <taxon>Viridiplantae</taxon>
        <taxon>Streptophyta</taxon>
        <taxon>Embryophyta</taxon>
        <taxon>Tracheophyta</taxon>
        <taxon>Spermatophyta</taxon>
        <taxon>Magnoliopsida</taxon>
        <taxon>Liliopsida</taxon>
        <taxon>Poales</taxon>
        <taxon>Poaceae</taxon>
        <taxon>PACMAD clade</taxon>
        <taxon>Panicoideae</taxon>
        <taxon>Andropogonodae</taxon>
        <taxon>Andropogoneae</taxon>
        <taxon>Sorghinae</taxon>
        <taxon>Sorghum</taxon>
    </lineage>
</organism>
<reference evidence="2" key="1">
    <citation type="journal article" date="2019" name="BMC Genomics">
        <title>A new reference genome for Sorghum bicolor reveals high levels of sequence similarity between sweet and grain genotypes: implications for the genetics of sugar metabolism.</title>
        <authorList>
            <person name="Cooper E.A."/>
            <person name="Brenton Z.W."/>
            <person name="Flinn B.S."/>
            <person name="Jenkins J."/>
            <person name="Shu S."/>
            <person name="Flowers D."/>
            <person name="Luo F."/>
            <person name="Wang Y."/>
            <person name="Xia P."/>
            <person name="Barry K."/>
            <person name="Daum C."/>
            <person name="Lipzen A."/>
            <person name="Yoshinaga Y."/>
            <person name="Schmutz J."/>
            <person name="Saski C."/>
            <person name="Vermerris W."/>
            <person name="Kresovich S."/>
        </authorList>
    </citation>
    <scope>NUCLEOTIDE SEQUENCE</scope>
</reference>
<evidence type="ECO:0000256" key="1">
    <source>
        <dbReference type="SAM" id="SignalP"/>
    </source>
</evidence>
<reference evidence="2" key="2">
    <citation type="submission" date="2020-10" db="EMBL/GenBank/DDBJ databases">
        <authorList>
            <person name="Cooper E.A."/>
            <person name="Brenton Z.W."/>
            <person name="Flinn B.S."/>
            <person name="Jenkins J."/>
            <person name="Shu S."/>
            <person name="Flowers D."/>
            <person name="Luo F."/>
            <person name="Wang Y."/>
            <person name="Xia P."/>
            <person name="Barry K."/>
            <person name="Daum C."/>
            <person name="Lipzen A."/>
            <person name="Yoshinaga Y."/>
            <person name="Schmutz J."/>
            <person name="Saski C."/>
            <person name="Vermerris W."/>
            <person name="Kresovich S."/>
        </authorList>
    </citation>
    <scope>NUCLEOTIDE SEQUENCE</scope>
</reference>
<dbReference type="EMBL" id="CM027683">
    <property type="protein sequence ID" value="KAG0531902.1"/>
    <property type="molecule type" value="Genomic_DNA"/>
</dbReference>